<name>A0A4Y8CYV0_9HELO</name>
<protein>
    <recommendedName>
        <fullName evidence="3">F-box domain-containing protein</fullName>
    </recommendedName>
</protein>
<keyword evidence="2" id="KW-1185">Reference proteome</keyword>
<dbReference type="Proteomes" id="UP000297299">
    <property type="component" value="Unassembled WGS sequence"/>
</dbReference>
<evidence type="ECO:0000313" key="2">
    <source>
        <dbReference type="Proteomes" id="UP000297299"/>
    </source>
</evidence>
<dbReference type="EMBL" id="PHWZ01000213">
    <property type="protein sequence ID" value="TEY57571.1"/>
    <property type="molecule type" value="Genomic_DNA"/>
</dbReference>
<reference evidence="1 2" key="1">
    <citation type="submission" date="2017-11" db="EMBL/GenBank/DDBJ databases">
        <title>Comparative genomics of Botrytis spp.</title>
        <authorList>
            <person name="Valero-Jimenez C.A."/>
            <person name="Tapia P."/>
            <person name="Veloso J."/>
            <person name="Silva-Moreno E."/>
            <person name="Staats M."/>
            <person name="Valdes J.H."/>
            <person name="Van Kan J.A.L."/>
        </authorList>
    </citation>
    <scope>NUCLEOTIDE SEQUENCE [LARGE SCALE GENOMIC DNA]</scope>
    <source>
        <strain evidence="1 2">MUCL2830</strain>
    </source>
</reference>
<comment type="caution">
    <text evidence="1">The sequence shown here is derived from an EMBL/GenBank/DDBJ whole genome shotgun (WGS) entry which is preliminary data.</text>
</comment>
<evidence type="ECO:0000313" key="1">
    <source>
        <dbReference type="EMBL" id="TEY57571.1"/>
    </source>
</evidence>
<dbReference type="STRING" id="38488.A0A4Y8CYV0"/>
<evidence type="ECO:0008006" key="3">
    <source>
        <dbReference type="Google" id="ProtNLM"/>
    </source>
</evidence>
<accession>A0A4Y8CYV0</accession>
<dbReference type="OrthoDB" id="5427059at2759"/>
<dbReference type="AlphaFoldDB" id="A0A4Y8CYV0"/>
<organism evidence="1 2">
    <name type="scientific">Botryotinia calthae</name>
    <dbReference type="NCBI Taxonomy" id="38488"/>
    <lineage>
        <taxon>Eukaryota</taxon>
        <taxon>Fungi</taxon>
        <taxon>Dikarya</taxon>
        <taxon>Ascomycota</taxon>
        <taxon>Pezizomycotina</taxon>
        <taxon>Leotiomycetes</taxon>
        <taxon>Helotiales</taxon>
        <taxon>Sclerotiniaceae</taxon>
        <taxon>Botryotinia</taxon>
    </lineage>
</organism>
<sequence length="510" mass="60899">MAKKKKISCQESPKDTARRLKKERFARINAEVRQEMVQTRILAAEEMAANRTKLHFLSSKAIAAGPVETFDRFPVEVKLQILKELTDINSLHSLISVSRSFHESYINDQYQHEIFCKILVEEMTLPIFLQAVAIFSNSVRSIRWTGKWTKAFQNVREFMDQYSTNSRVEIFNHRSYNMRTLVRIAEFHLTIKAVTHDFFKYCLHLHPGTHERYGKNELKRLEELRIQRAFYNLELYVRIFQRGDHYLNKQTVLNKQLYGIIPGRLKVRREIHDSFFNYFSYWEIEEIVSVKDYMEREYNDIINECKDFLAKNSQAQRYGSSSTLKRINEAVNIKLGEYDYFTNHYNTLTRTFINKGVEFFWKVCNQNGPKTKIPLIDISIQQDTMLLSTQFTKMKIIDLYMKDQATNIQPSQIEISRYSQFVRSYSRFRGSRAGQLDLPGSIYAWHYMYWLLISRFYYYRDYWSSWGYCMWDVVRLSRIPDFYWSGFIERKHGPRSRLSSRVVPLTSNVK</sequence>
<gene>
    <name evidence="1" type="ORF">BOTCAL_0213g00140</name>
</gene>
<proteinExistence type="predicted"/>